<protein>
    <submittedName>
        <fullName evidence="1">Uncharacterized protein</fullName>
    </submittedName>
</protein>
<accession>A0AAN7UHC2</accession>
<name>A0AAN7UHC2_9PEZI</name>
<dbReference type="Proteomes" id="UP001305414">
    <property type="component" value="Unassembled WGS sequence"/>
</dbReference>
<keyword evidence="2" id="KW-1185">Reference proteome</keyword>
<dbReference type="GO" id="GO:0003676">
    <property type="term" value="F:nucleic acid binding"/>
    <property type="evidence" value="ECO:0007669"/>
    <property type="project" value="InterPro"/>
</dbReference>
<dbReference type="Gene3D" id="3.30.420.10">
    <property type="entry name" value="Ribonuclease H-like superfamily/Ribonuclease H"/>
    <property type="match status" value="1"/>
</dbReference>
<evidence type="ECO:0000313" key="2">
    <source>
        <dbReference type="Proteomes" id="UP001305414"/>
    </source>
</evidence>
<reference evidence="1 2" key="1">
    <citation type="submission" date="2023-10" db="EMBL/GenBank/DDBJ databases">
        <title>Draft genome sequence of Xylaria bambusicola isolate GMP-LS, the root and basal stem rot pathogen of sugarcane in Indonesia.</title>
        <authorList>
            <person name="Selvaraj P."/>
            <person name="Muralishankar V."/>
            <person name="Muruganantham S."/>
            <person name="Sp S."/>
            <person name="Haryani S."/>
            <person name="Lau K.J.X."/>
            <person name="Naqvi N.I."/>
        </authorList>
    </citation>
    <scope>NUCLEOTIDE SEQUENCE [LARGE SCALE GENOMIC DNA]</scope>
    <source>
        <strain evidence="1">GMP-LS</strain>
    </source>
</reference>
<gene>
    <name evidence="1" type="ORF">RRF57_008214</name>
</gene>
<dbReference type="AlphaFoldDB" id="A0AAN7UHC2"/>
<dbReference type="EMBL" id="JAWHQM010000025">
    <property type="protein sequence ID" value="KAK5632500.1"/>
    <property type="molecule type" value="Genomic_DNA"/>
</dbReference>
<organism evidence="1 2">
    <name type="scientific">Xylaria bambusicola</name>
    <dbReference type="NCBI Taxonomy" id="326684"/>
    <lineage>
        <taxon>Eukaryota</taxon>
        <taxon>Fungi</taxon>
        <taxon>Dikarya</taxon>
        <taxon>Ascomycota</taxon>
        <taxon>Pezizomycotina</taxon>
        <taxon>Sordariomycetes</taxon>
        <taxon>Xylariomycetidae</taxon>
        <taxon>Xylariales</taxon>
        <taxon>Xylariaceae</taxon>
        <taxon>Xylaria</taxon>
    </lineage>
</organism>
<comment type="caution">
    <text evidence="1">The sequence shown here is derived from an EMBL/GenBank/DDBJ whole genome shotgun (WGS) entry which is preliminary data.</text>
</comment>
<proteinExistence type="predicted"/>
<dbReference type="InterPro" id="IPR036397">
    <property type="entry name" value="RNaseH_sf"/>
</dbReference>
<evidence type="ECO:0000313" key="1">
    <source>
        <dbReference type="EMBL" id="KAK5632500.1"/>
    </source>
</evidence>
<sequence>MGGAQLKVREVENQDLWIKLYGLAHSLYDTTGAAIDFWHVPRGENRDTDLLANACLDRRILAERRLHSLLKGMERL</sequence>